<proteinExistence type="predicted"/>
<sequence>MIFARHNRPRTCSLCLIQI</sequence>
<dbReference type="EMBL" id="GGEC01084858">
    <property type="protein sequence ID" value="MBX65342.1"/>
    <property type="molecule type" value="Transcribed_RNA"/>
</dbReference>
<dbReference type="AlphaFoldDB" id="A0A2P2QEC0"/>
<organism evidence="1">
    <name type="scientific">Rhizophora mucronata</name>
    <name type="common">Asiatic mangrove</name>
    <dbReference type="NCBI Taxonomy" id="61149"/>
    <lineage>
        <taxon>Eukaryota</taxon>
        <taxon>Viridiplantae</taxon>
        <taxon>Streptophyta</taxon>
        <taxon>Embryophyta</taxon>
        <taxon>Tracheophyta</taxon>
        <taxon>Spermatophyta</taxon>
        <taxon>Magnoliopsida</taxon>
        <taxon>eudicotyledons</taxon>
        <taxon>Gunneridae</taxon>
        <taxon>Pentapetalae</taxon>
        <taxon>rosids</taxon>
        <taxon>fabids</taxon>
        <taxon>Malpighiales</taxon>
        <taxon>Rhizophoraceae</taxon>
        <taxon>Rhizophora</taxon>
    </lineage>
</organism>
<accession>A0A2P2QEC0</accession>
<evidence type="ECO:0000313" key="1">
    <source>
        <dbReference type="EMBL" id="MBX65342.1"/>
    </source>
</evidence>
<name>A0A2P2QEC0_RHIMU</name>
<reference evidence="1" key="1">
    <citation type="submission" date="2018-02" db="EMBL/GenBank/DDBJ databases">
        <title>Rhizophora mucronata_Transcriptome.</title>
        <authorList>
            <person name="Meera S.P."/>
            <person name="Sreeshan A."/>
            <person name="Augustine A."/>
        </authorList>
    </citation>
    <scope>NUCLEOTIDE SEQUENCE</scope>
    <source>
        <tissue evidence="1">Leaf</tissue>
    </source>
</reference>
<protein>
    <submittedName>
        <fullName evidence="1">Uncharacterized protein</fullName>
    </submittedName>
</protein>